<evidence type="ECO:0008006" key="3">
    <source>
        <dbReference type="Google" id="ProtNLM"/>
    </source>
</evidence>
<proteinExistence type="predicted"/>
<reference evidence="1 2" key="1">
    <citation type="submission" date="2014-07" db="EMBL/GenBank/DDBJ databases">
        <title>Draft genome sequence of Thalassospira xiamenensis IB13.</title>
        <authorList>
            <person name="Lai Q."/>
            <person name="Shao Z."/>
        </authorList>
    </citation>
    <scope>NUCLEOTIDE SEQUENCE [LARGE SCALE GENOMIC DNA]</scope>
    <source>
        <strain evidence="1 2">IB13</strain>
    </source>
</reference>
<accession>A0A367X8U8</accession>
<dbReference type="InterPro" id="IPR023214">
    <property type="entry name" value="HAD_sf"/>
</dbReference>
<dbReference type="PANTHER" id="PTHR18901:SF38">
    <property type="entry name" value="PSEUDOURIDINE-5'-PHOSPHATASE"/>
    <property type="match status" value="1"/>
</dbReference>
<dbReference type="InterPro" id="IPR041492">
    <property type="entry name" value="HAD_2"/>
</dbReference>
<dbReference type="PANTHER" id="PTHR18901">
    <property type="entry name" value="2-DEOXYGLUCOSE-6-PHOSPHATE PHOSPHATASE 2"/>
    <property type="match status" value="1"/>
</dbReference>
<dbReference type="Pfam" id="PF13419">
    <property type="entry name" value="HAD_2"/>
    <property type="match status" value="1"/>
</dbReference>
<dbReference type="SFLD" id="SFLDG01135">
    <property type="entry name" value="C1.5.6:_HAD__Beta-PGM__Phospha"/>
    <property type="match status" value="1"/>
</dbReference>
<gene>
    <name evidence="1" type="ORF">TH44_12570</name>
</gene>
<comment type="caution">
    <text evidence="1">The sequence shown here is derived from an EMBL/GenBank/DDBJ whole genome shotgun (WGS) entry which is preliminary data.</text>
</comment>
<dbReference type="NCBIfam" id="TIGR01509">
    <property type="entry name" value="HAD-SF-IA-v3"/>
    <property type="match status" value="1"/>
</dbReference>
<dbReference type="EMBL" id="JPWJ01000006">
    <property type="protein sequence ID" value="RCK50083.1"/>
    <property type="molecule type" value="Genomic_DNA"/>
</dbReference>
<dbReference type="InterPro" id="IPR023198">
    <property type="entry name" value="PGP-like_dom2"/>
</dbReference>
<name>A0A367X8U8_9PROT</name>
<evidence type="ECO:0000313" key="2">
    <source>
        <dbReference type="Proteomes" id="UP000252266"/>
    </source>
</evidence>
<dbReference type="SFLD" id="SFLDG01129">
    <property type="entry name" value="C1.5:_HAD__Beta-PGM__Phosphata"/>
    <property type="match status" value="1"/>
</dbReference>
<dbReference type="InterPro" id="IPR006439">
    <property type="entry name" value="HAD-SF_hydro_IA"/>
</dbReference>
<sequence>MNSPAAVIFDLDGCLVDSEPLSLEVLATEMRRLGIDGITVNDIRDRFLGVSIQDICRHVSERLGQACPDDFIDRVETRLLKEYQTRLQQIENAQRLLERLSNAGMKTALATGSSLRRMTATLEISGLASHFQGTAYSAEQVTNGKPAPDLFLFAARGIATAPKDCVVIEDSPHGVKGAISAGMRAIGFVGGTHLHDIRPHQTQLLKSAGASKIFESLQEVGDAILDRPA</sequence>
<dbReference type="Proteomes" id="UP000252266">
    <property type="component" value="Unassembled WGS sequence"/>
</dbReference>
<dbReference type="AlphaFoldDB" id="A0A367X8U8"/>
<evidence type="ECO:0000313" key="1">
    <source>
        <dbReference type="EMBL" id="RCK50083.1"/>
    </source>
</evidence>
<dbReference type="RefSeq" id="WP_062959132.1">
    <property type="nucleotide sequence ID" value="NZ_JALLPZ010000004.1"/>
</dbReference>
<dbReference type="Gene3D" id="3.40.50.1000">
    <property type="entry name" value="HAD superfamily/HAD-like"/>
    <property type="match status" value="1"/>
</dbReference>
<dbReference type="SUPFAM" id="SSF56784">
    <property type="entry name" value="HAD-like"/>
    <property type="match status" value="1"/>
</dbReference>
<dbReference type="SFLD" id="SFLDS00003">
    <property type="entry name" value="Haloacid_Dehalogenase"/>
    <property type="match status" value="1"/>
</dbReference>
<dbReference type="InterPro" id="IPR036412">
    <property type="entry name" value="HAD-like_sf"/>
</dbReference>
<organism evidence="1 2">
    <name type="scientific">Thalassospira xiamenensis</name>
    <dbReference type="NCBI Taxonomy" id="220697"/>
    <lineage>
        <taxon>Bacteria</taxon>
        <taxon>Pseudomonadati</taxon>
        <taxon>Pseudomonadota</taxon>
        <taxon>Alphaproteobacteria</taxon>
        <taxon>Rhodospirillales</taxon>
        <taxon>Thalassospiraceae</taxon>
        <taxon>Thalassospira</taxon>
    </lineage>
</organism>
<dbReference type="Gene3D" id="1.10.150.240">
    <property type="entry name" value="Putative phosphatase, domain 2"/>
    <property type="match status" value="1"/>
</dbReference>
<protein>
    <recommendedName>
        <fullName evidence="3">Haloacid dehalogenase superfamily, subfamily IA, variant 3 with third motif having DD or ED</fullName>
    </recommendedName>
</protein>